<keyword evidence="1" id="KW-0472">Membrane</keyword>
<dbReference type="EMBL" id="BK032541">
    <property type="protein sequence ID" value="DAF46617.1"/>
    <property type="molecule type" value="Genomic_DNA"/>
</dbReference>
<reference evidence="2" key="1">
    <citation type="journal article" date="2021" name="Proc. Natl. Acad. Sci. U.S.A.">
        <title>A Catalog of Tens of Thousands of Viruses from Human Metagenomes Reveals Hidden Associations with Chronic Diseases.</title>
        <authorList>
            <person name="Tisza M.J."/>
            <person name="Buck C.B."/>
        </authorList>
    </citation>
    <scope>NUCLEOTIDE SEQUENCE</scope>
    <source>
        <strain evidence="2">CtqwY3</strain>
    </source>
</reference>
<organism evidence="2">
    <name type="scientific">Siphoviridae sp. ctqwY3</name>
    <dbReference type="NCBI Taxonomy" id="2827951"/>
    <lineage>
        <taxon>Viruses</taxon>
        <taxon>Duplodnaviria</taxon>
        <taxon>Heunggongvirae</taxon>
        <taxon>Uroviricota</taxon>
        <taxon>Caudoviricetes</taxon>
    </lineage>
</organism>
<keyword evidence="1" id="KW-0812">Transmembrane</keyword>
<protein>
    <submittedName>
        <fullName evidence="2">Uncharacterized protein</fullName>
    </submittedName>
</protein>
<proteinExistence type="predicted"/>
<name>A0A8S5S6P5_9CAUD</name>
<feature type="transmembrane region" description="Helical" evidence="1">
    <location>
        <begin position="102"/>
        <end position="123"/>
    </location>
</feature>
<keyword evidence="1" id="KW-1133">Transmembrane helix</keyword>
<evidence type="ECO:0000256" key="1">
    <source>
        <dbReference type="SAM" id="Phobius"/>
    </source>
</evidence>
<dbReference type="Gene3D" id="1.20.1170.10">
    <property type="match status" value="1"/>
</dbReference>
<evidence type="ECO:0000313" key="2">
    <source>
        <dbReference type="EMBL" id="DAF46617.1"/>
    </source>
</evidence>
<sequence>MCKLDSDCELKKTVDNMAKDVTDLRKDLEGLSKLVYNHNDTLIKIDTRIEDGVSKGVEKALKGLDKRVSQTVDQTLKDNRLKELEEQVARRKGFMDHGIKSLIGWAVIGVAGVILIIMLGYTANNNTDLTNELAKIQTQLDEQSNTITGQKDLIKEYESIILDLKEKVDK</sequence>
<accession>A0A8S5S6P5</accession>